<dbReference type="Gene3D" id="3.40.50.12780">
    <property type="entry name" value="N-terminal domain of ligase-like"/>
    <property type="match status" value="1"/>
</dbReference>
<organism evidence="3 4">
    <name type="scientific">Rhodococcus oxybenzonivorans</name>
    <dbReference type="NCBI Taxonomy" id="1990687"/>
    <lineage>
        <taxon>Bacteria</taxon>
        <taxon>Bacillati</taxon>
        <taxon>Actinomycetota</taxon>
        <taxon>Actinomycetes</taxon>
        <taxon>Mycobacteriales</taxon>
        <taxon>Nocardiaceae</taxon>
        <taxon>Rhodococcus</taxon>
    </lineage>
</organism>
<protein>
    <submittedName>
        <fullName evidence="3">AMP-binding protein</fullName>
    </submittedName>
</protein>
<dbReference type="GO" id="GO:0016878">
    <property type="term" value="F:acid-thiol ligase activity"/>
    <property type="evidence" value="ECO:0007669"/>
    <property type="project" value="UniProtKB-ARBA"/>
</dbReference>
<dbReference type="EMBL" id="JAWLUP010000026">
    <property type="protein sequence ID" value="MDV7265490.1"/>
    <property type="molecule type" value="Genomic_DNA"/>
</dbReference>
<dbReference type="Pfam" id="PF00501">
    <property type="entry name" value="AMP-binding"/>
    <property type="match status" value="1"/>
</dbReference>
<reference evidence="3" key="1">
    <citation type="submission" date="2023-10" db="EMBL/GenBank/DDBJ databases">
        <title>Development of a sustainable strategy for remediation of hydrocarbon-contaminated territories based on the waste exchange concept.</title>
        <authorList>
            <person name="Krivoruchko A."/>
        </authorList>
    </citation>
    <scope>NUCLEOTIDE SEQUENCE</scope>
    <source>
        <strain evidence="3">IEGM 68</strain>
    </source>
</reference>
<dbReference type="InterPro" id="IPR025110">
    <property type="entry name" value="AMP-bd_C"/>
</dbReference>
<sequence>MTFRTAPITYTRKENTVPPTTFGDISREHRRSYPSGTAIVDDQHRLTWPEYDARINQAAHALQAAGVEEGDRVLWLGQTSFRVFELLGACAKLGAMLCPANWRQSDEEFAFVIDDFDPKVVVWQDEEIGDAVRAASKLTQRDPVWWQHDTEGKDSYESALATQGADDLWGPVDVDLPLLVIYTAAIDGRPNGSMLTQRNLLAMAHESSYLTRSDSESVFLNSGPLFHIGNFQWDALAVYLQGGTNVFVPRIEAEAVLEIITREGVTSAFLMPPTIMQMMQLYDPDKHDVSRLRGGPFTPLWNGLLAEDTTPWGSTPGGFGQTEVSGLAVVNGHGGRGQGNSGRPSPLARVRIVDGEGNEQPVGSAGEIVVAGDVVHAGYWNRPEINARRMRDGWWHTTDLGRREDDGSIHFLGTMTRMIKSAAENIYPAEVENCLEQHPAVREAALIGVPDPQFTQSVKAVVALADGSEVTAEELIEHCRERIASYKKPRTVEFVNEIPKRDGVKDYEALDAMFGGGGYPGGDNVRA</sequence>
<comment type="caution">
    <text evidence="3">The sequence shown here is derived from an EMBL/GenBank/DDBJ whole genome shotgun (WGS) entry which is preliminary data.</text>
</comment>
<dbReference type="InterPro" id="IPR000873">
    <property type="entry name" value="AMP-dep_synth/lig_dom"/>
</dbReference>
<gene>
    <name evidence="3" type="ORF">R4315_13150</name>
</gene>
<dbReference type="PANTHER" id="PTHR43767">
    <property type="entry name" value="LONG-CHAIN-FATTY-ACID--COA LIGASE"/>
    <property type="match status" value="1"/>
</dbReference>
<proteinExistence type="predicted"/>
<accession>A0AAE5A634</accession>
<evidence type="ECO:0000313" key="4">
    <source>
        <dbReference type="Proteomes" id="UP001185863"/>
    </source>
</evidence>
<dbReference type="RefSeq" id="WP_317744438.1">
    <property type="nucleotide sequence ID" value="NZ_JAWLUP010000026.1"/>
</dbReference>
<evidence type="ECO:0000259" key="1">
    <source>
        <dbReference type="Pfam" id="PF00501"/>
    </source>
</evidence>
<dbReference type="InterPro" id="IPR042099">
    <property type="entry name" value="ANL_N_sf"/>
</dbReference>
<dbReference type="CDD" id="cd17636">
    <property type="entry name" value="PtmA"/>
    <property type="match status" value="1"/>
</dbReference>
<feature type="domain" description="AMP-binding enzyme C-terminal" evidence="2">
    <location>
        <begin position="430"/>
        <end position="500"/>
    </location>
</feature>
<dbReference type="SUPFAM" id="SSF56801">
    <property type="entry name" value="Acetyl-CoA synthetase-like"/>
    <property type="match status" value="1"/>
</dbReference>
<evidence type="ECO:0000259" key="2">
    <source>
        <dbReference type="Pfam" id="PF13193"/>
    </source>
</evidence>
<name>A0AAE5A634_9NOCA</name>
<dbReference type="Proteomes" id="UP001185863">
    <property type="component" value="Unassembled WGS sequence"/>
</dbReference>
<dbReference type="AlphaFoldDB" id="A0AAE5A634"/>
<dbReference type="InterPro" id="IPR045851">
    <property type="entry name" value="AMP-bd_C_sf"/>
</dbReference>
<dbReference type="Gene3D" id="3.30.300.30">
    <property type="match status" value="1"/>
</dbReference>
<feature type="domain" description="AMP-dependent synthetase/ligase" evidence="1">
    <location>
        <begin position="28"/>
        <end position="380"/>
    </location>
</feature>
<dbReference type="Pfam" id="PF13193">
    <property type="entry name" value="AMP-binding_C"/>
    <property type="match status" value="1"/>
</dbReference>
<dbReference type="InterPro" id="IPR050237">
    <property type="entry name" value="ATP-dep_AMP-bd_enzyme"/>
</dbReference>
<dbReference type="PANTHER" id="PTHR43767:SF1">
    <property type="entry name" value="NONRIBOSOMAL PEPTIDE SYNTHASE PES1 (EUROFUNG)-RELATED"/>
    <property type="match status" value="1"/>
</dbReference>
<evidence type="ECO:0000313" key="3">
    <source>
        <dbReference type="EMBL" id="MDV7265490.1"/>
    </source>
</evidence>